<dbReference type="RefSeq" id="WP_184651607.1">
    <property type="nucleotide sequence ID" value="NZ_JACHFR010000001.1"/>
</dbReference>
<feature type="transmembrane region" description="Helical" evidence="7">
    <location>
        <begin position="331"/>
        <end position="355"/>
    </location>
</feature>
<keyword evidence="11" id="KW-1185">Reference proteome</keyword>
<dbReference type="PRINTS" id="PR00812">
    <property type="entry name" value="BCTERIALGSPF"/>
</dbReference>
<accession>A0A840S6K4</accession>
<evidence type="ECO:0000256" key="2">
    <source>
        <dbReference type="ARBA" id="ARBA00005745"/>
    </source>
</evidence>
<keyword evidence="3" id="KW-1003">Cell membrane</keyword>
<keyword evidence="5 7" id="KW-1133">Transmembrane helix</keyword>
<evidence type="ECO:0000256" key="7">
    <source>
        <dbReference type="SAM" id="Phobius"/>
    </source>
</evidence>
<dbReference type="InterPro" id="IPR003004">
    <property type="entry name" value="GspF/PilC"/>
</dbReference>
<proteinExistence type="inferred from homology"/>
<keyword evidence="4 7" id="KW-0812">Transmembrane</keyword>
<dbReference type="Proteomes" id="UP000593591">
    <property type="component" value="Chromosome"/>
</dbReference>
<gene>
    <name evidence="10" type="ORF">DYE49_06455</name>
    <name evidence="9" type="ORF">HNP77_000523</name>
</gene>
<feature type="domain" description="Type II secretion system protein GspF" evidence="8">
    <location>
        <begin position="233"/>
        <end position="350"/>
    </location>
</feature>
<feature type="transmembrane region" description="Helical" evidence="7">
    <location>
        <begin position="167"/>
        <end position="192"/>
    </location>
</feature>
<comment type="similarity">
    <text evidence="2">Belongs to the GSP F family.</text>
</comment>
<dbReference type="PANTHER" id="PTHR30012">
    <property type="entry name" value="GENERAL SECRETION PATHWAY PROTEIN"/>
    <property type="match status" value="1"/>
</dbReference>
<evidence type="ECO:0000313" key="11">
    <source>
        <dbReference type="Proteomes" id="UP000578697"/>
    </source>
</evidence>
<dbReference type="PANTHER" id="PTHR30012:SF0">
    <property type="entry name" value="TYPE II SECRETION SYSTEM PROTEIN F-RELATED"/>
    <property type="match status" value="1"/>
</dbReference>
<evidence type="ECO:0000256" key="4">
    <source>
        <dbReference type="ARBA" id="ARBA00022692"/>
    </source>
</evidence>
<dbReference type="Pfam" id="PF00482">
    <property type="entry name" value="T2SSF"/>
    <property type="match status" value="2"/>
</dbReference>
<evidence type="ECO:0000256" key="3">
    <source>
        <dbReference type="ARBA" id="ARBA00022475"/>
    </source>
</evidence>
<evidence type="ECO:0000259" key="8">
    <source>
        <dbReference type="Pfam" id="PF00482"/>
    </source>
</evidence>
<feature type="transmembrane region" description="Helical" evidence="7">
    <location>
        <begin position="123"/>
        <end position="147"/>
    </location>
</feature>
<dbReference type="InterPro" id="IPR018076">
    <property type="entry name" value="T2SS_GspF_dom"/>
</dbReference>
<comment type="subcellular location">
    <subcellularLocation>
        <location evidence="1">Cell membrane</location>
        <topology evidence="1">Multi-pass membrane protein</topology>
    </subcellularLocation>
</comment>
<evidence type="ECO:0000313" key="9">
    <source>
        <dbReference type="EMBL" id="MBB5218179.1"/>
    </source>
</evidence>
<evidence type="ECO:0000256" key="6">
    <source>
        <dbReference type="ARBA" id="ARBA00023136"/>
    </source>
</evidence>
<evidence type="ECO:0000313" key="10">
    <source>
        <dbReference type="EMBL" id="QOS40116.1"/>
    </source>
</evidence>
<dbReference type="InterPro" id="IPR042094">
    <property type="entry name" value="T2SS_GspF_sf"/>
</dbReference>
<evidence type="ECO:0000313" key="12">
    <source>
        <dbReference type="Proteomes" id="UP000593591"/>
    </source>
</evidence>
<protein>
    <submittedName>
        <fullName evidence="10">Type II secretion system F family protein</fullName>
    </submittedName>
    <submittedName>
        <fullName evidence="9">Type IV pilus assembly protein PilC</fullName>
    </submittedName>
</protein>
<reference evidence="9 11" key="2">
    <citation type="submission" date="2020-08" db="EMBL/GenBank/DDBJ databases">
        <title>Genomic Encyclopedia of Type Strains, Phase IV (KMG-IV): sequencing the most valuable type-strain genomes for metagenomic binning, comparative biology and taxonomic classification.</title>
        <authorList>
            <person name="Goeker M."/>
        </authorList>
    </citation>
    <scope>NUCLEOTIDE SEQUENCE [LARGE SCALE GENOMIC DNA]</scope>
    <source>
        <strain evidence="9 11">DSM 103679</strain>
    </source>
</reference>
<dbReference type="GO" id="GO:0005886">
    <property type="term" value="C:plasma membrane"/>
    <property type="evidence" value="ECO:0007669"/>
    <property type="project" value="UniProtKB-SubCell"/>
</dbReference>
<dbReference type="EMBL" id="JACHFR010000001">
    <property type="protein sequence ID" value="MBB5218179.1"/>
    <property type="molecule type" value="Genomic_DNA"/>
</dbReference>
<dbReference type="EMBL" id="CP031517">
    <property type="protein sequence ID" value="QOS40116.1"/>
    <property type="molecule type" value="Genomic_DNA"/>
</dbReference>
<organism evidence="9 11">
    <name type="scientific">Treponema rectale</name>
    <dbReference type="NCBI Taxonomy" id="744512"/>
    <lineage>
        <taxon>Bacteria</taxon>
        <taxon>Pseudomonadati</taxon>
        <taxon>Spirochaetota</taxon>
        <taxon>Spirochaetia</taxon>
        <taxon>Spirochaetales</taxon>
        <taxon>Treponemataceae</taxon>
        <taxon>Treponema</taxon>
    </lineage>
</organism>
<evidence type="ECO:0000256" key="5">
    <source>
        <dbReference type="ARBA" id="ARBA00022989"/>
    </source>
</evidence>
<reference evidence="10 12" key="1">
    <citation type="submission" date="2018-08" db="EMBL/GenBank/DDBJ databases">
        <title>The first complete genome of Treponema rectale (CHPAT), a commensal spirochete of the bovine rectum.</title>
        <authorList>
            <person name="Staton G.J."/>
            <person name="Clegg S.R."/>
            <person name="Carter S.D."/>
            <person name="Radford A.D."/>
            <person name="Darby A."/>
            <person name="Hall N."/>
            <person name="Birtles R.J."/>
            <person name="Evans N.J."/>
        </authorList>
    </citation>
    <scope>NUCLEOTIDE SEQUENCE [LARGE SCALE GENOMIC DNA]</scope>
    <source>
        <strain evidence="10 12">CHPA</strain>
    </source>
</reference>
<sequence>MDIKEEELRHITLSNNQKRKLLLEFTTMMERLTSSGIHIKNALDICRRSWTEKKYNPAALLLEEIKKGKSFSQAVKAQESFFPATCIKLLEAGEMSGKLNEIFKELQAALDFKMRIRKKISSAAIYPSIVFSSVIICAVCMAAFIFPKLKDMFSQFNPESVNEINRSIGFIQSFISVFIIILILLIPFFYILKKLRKKHYSIKLKTDSLILKIPVLGKLVIFYETMNFAFIMETLCSGGISVKDSLNKAVQAGTNAAYKEEINSVHSDIIKGMQLSEAIMTKNIFPEQMKNWIVSGEESGSSWSMFAKIRNYFEKELEYLLEKIMTFTEPAMTLLIGTFMIIMITAIILPVFSLYGTVL</sequence>
<dbReference type="AlphaFoldDB" id="A0A840S6K4"/>
<feature type="domain" description="Type II secretion system protein GspF" evidence="8">
    <location>
        <begin position="25"/>
        <end position="147"/>
    </location>
</feature>
<keyword evidence="6 7" id="KW-0472">Membrane</keyword>
<dbReference type="KEGG" id="trc:DYE49_06455"/>
<dbReference type="Proteomes" id="UP000578697">
    <property type="component" value="Unassembled WGS sequence"/>
</dbReference>
<name>A0A840S6K4_9SPIR</name>
<dbReference type="Gene3D" id="1.20.81.30">
    <property type="entry name" value="Type II secretion system (T2SS), domain F"/>
    <property type="match status" value="2"/>
</dbReference>
<evidence type="ECO:0000256" key="1">
    <source>
        <dbReference type="ARBA" id="ARBA00004651"/>
    </source>
</evidence>